<protein>
    <recommendedName>
        <fullName evidence="2">DUF8035 domain-containing protein</fullName>
    </recommendedName>
</protein>
<dbReference type="PANTHER" id="PTHR42081:SF2">
    <property type="entry name" value="NIPPED-B-LIKE PROTEIN B"/>
    <property type="match status" value="1"/>
</dbReference>
<feature type="domain" description="DUF8035" evidence="2">
    <location>
        <begin position="486"/>
        <end position="540"/>
    </location>
</feature>
<dbReference type="Proteomes" id="UP001302321">
    <property type="component" value="Unassembled WGS sequence"/>
</dbReference>
<feature type="compositionally biased region" description="Basic and acidic residues" evidence="1">
    <location>
        <begin position="692"/>
        <end position="767"/>
    </location>
</feature>
<dbReference type="AlphaFoldDB" id="A0AAN6W9T7"/>
<feature type="compositionally biased region" description="Basic and acidic residues" evidence="1">
    <location>
        <begin position="113"/>
        <end position="127"/>
    </location>
</feature>
<reference evidence="3" key="2">
    <citation type="submission" date="2023-05" db="EMBL/GenBank/DDBJ databases">
        <authorList>
            <consortium name="Lawrence Berkeley National Laboratory"/>
            <person name="Steindorff A."/>
            <person name="Hensen N."/>
            <person name="Bonometti L."/>
            <person name="Westerberg I."/>
            <person name="Brannstrom I.O."/>
            <person name="Guillou S."/>
            <person name="Cros-Aarteil S."/>
            <person name="Calhoun S."/>
            <person name="Haridas S."/>
            <person name="Kuo A."/>
            <person name="Mondo S."/>
            <person name="Pangilinan J."/>
            <person name="Riley R."/>
            <person name="Labutti K."/>
            <person name="Andreopoulos B."/>
            <person name="Lipzen A."/>
            <person name="Chen C."/>
            <person name="Yanf M."/>
            <person name="Daum C."/>
            <person name="Ng V."/>
            <person name="Clum A."/>
            <person name="Ohm R."/>
            <person name="Martin F."/>
            <person name="Silar P."/>
            <person name="Natvig D."/>
            <person name="Lalanne C."/>
            <person name="Gautier V."/>
            <person name="Ament-Velasquez S.L."/>
            <person name="Kruys A."/>
            <person name="Hutchinson M.I."/>
            <person name="Powell A.J."/>
            <person name="Barry K."/>
            <person name="Miller A.N."/>
            <person name="Grigoriev I.V."/>
            <person name="Debuchy R."/>
            <person name="Gladieux P."/>
            <person name="Thoren M.H."/>
            <person name="Johannesson H."/>
        </authorList>
    </citation>
    <scope>NUCLEOTIDE SEQUENCE</scope>
    <source>
        <strain evidence="3">CBS 892.96</strain>
    </source>
</reference>
<feature type="region of interest" description="Disordered" evidence="1">
    <location>
        <begin position="362"/>
        <end position="482"/>
    </location>
</feature>
<feature type="compositionally biased region" description="Polar residues" evidence="1">
    <location>
        <begin position="375"/>
        <end position="384"/>
    </location>
</feature>
<feature type="compositionally biased region" description="Basic and acidic residues" evidence="1">
    <location>
        <begin position="777"/>
        <end position="789"/>
    </location>
</feature>
<feature type="compositionally biased region" description="Basic and acidic residues" evidence="1">
    <location>
        <begin position="587"/>
        <end position="627"/>
    </location>
</feature>
<feature type="region of interest" description="Disordered" evidence="1">
    <location>
        <begin position="534"/>
        <end position="792"/>
    </location>
</feature>
<comment type="caution">
    <text evidence="3">The sequence shown here is derived from an EMBL/GenBank/DDBJ whole genome shotgun (WGS) entry which is preliminary data.</text>
</comment>
<keyword evidence="4" id="KW-1185">Reference proteome</keyword>
<dbReference type="PANTHER" id="PTHR42081">
    <property type="entry name" value="ZINC FINGER PROTEIN DHHC DOMAIN CONTAINING PROTEIN"/>
    <property type="match status" value="1"/>
</dbReference>
<feature type="compositionally biased region" description="Low complexity" evidence="1">
    <location>
        <begin position="329"/>
        <end position="338"/>
    </location>
</feature>
<feature type="region of interest" description="Disordered" evidence="1">
    <location>
        <begin position="104"/>
        <end position="127"/>
    </location>
</feature>
<feature type="region of interest" description="Disordered" evidence="1">
    <location>
        <begin position="325"/>
        <end position="344"/>
    </location>
</feature>
<evidence type="ECO:0000259" key="2">
    <source>
        <dbReference type="Pfam" id="PF26118"/>
    </source>
</evidence>
<proteinExistence type="predicted"/>
<accession>A0AAN6W9T7</accession>
<organism evidence="3 4">
    <name type="scientific">Triangularia setosa</name>
    <dbReference type="NCBI Taxonomy" id="2587417"/>
    <lineage>
        <taxon>Eukaryota</taxon>
        <taxon>Fungi</taxon>
        <taxon>Dikarya</taxon>
        <taxon>Ascomycota</taxon>
        <taxon>Pezizomycotina</taxon>
        <taxon>Sordariomycetes</taxon>
        <taxon>Sordariomycetidae</taxon>
        <taxon>Sordariales</taxon>
        <taxon>Podosporaceae</taxon>
        <taxon>Triangularia</taxon>
    </lineage>
</organism>
<evidence type="ECO:0000313" key="4">
    <source>
        <dbReference type="Proteomes" id="UP001302321"/>
    </source>
</evidence>
<name>A0AAN6W9T7_9PEZI</name>
<dbReference type="EMBL" id="MU866149">
    <property type="protein sequence ID" value="KAK4178023.1"/>
    <property type="molecule type" value="Genomic_DNA"/>
</dbReference>
<sequence length="822" mass="92510">MTAANDRVLSVESVGALARQSHRRSRTAGPDFVKLSKAVGSFQKVLKHLHDEVQDADSLLNQPGPSNHDGPNGVYLEELTRLVKESDYTLKQVNTIIEKYGGASTVSDGVGSDSRDPSKARDEDPTEKALKVDLVRERVVSQKAKLDNFLDTVQLNNPSKVHHALVKSDNTAQMEDIKNKVDAVANRLFQKRRGSPVGEVQEELWQEFRTELENEGFSPGVLRNNKEVLRAYIRELESHEAFEDGAPPSVRGLLEWGTQPPIGDGSASSSYPMPNLDPRPNHGDGPVSNEGRRRVPNSDTEKALEVHRHLQPPAFSNRSSHLSYDFCTSSESSDSESSPVPQTALISTRDIFTLDLYEANKMPGRLGPRGPPPNYNLSPGTSPGNRYLPPGVQPLQVPGADAVSYDGQYSRPPRYVSASSQLPPPYSRALSPSSSTVTPPPPYTSQVSLSAPHAGNDLLHHHHQQQQARQHSNLAPDGRGKQIPLDATWTRIKRSLVSPVVLERAGVRYEARPTFVAVLGKLSPEQIAEYARQTAEVRNARSPSRAPSEIYDSPNRARPRGYPEGRRMRGSGGARIRSNNNPPQQAHWDDGDSSDDQRDYRQEATRAAKYIPRDYTPDKYRPDDRATRAHPIIVSPPDSGYGEGASRVSPSATVEPKPILKQNHVRFNDGPRDISPGYYTDRSHREKGRRRSERDNHDRDVRARDDRSGDRDNRAREQRERERERERERDRPRRGSSRDRERERERERERRNRQYTDRDRDRDRYNRDNSNNNNNNRYRDRSREDERSTLRKSHWKETAGAIGVGGAAATLLSVLTDAVQYL</sequence>
<dbReference type="InterPro" id="IPR058348">
    <property type="entry name" value="DUF8035"/>
</dbReference>
<dbReference type="Pfam" id="PF26118">
    <property type="entry name" value="DUF8035"/>
    <property type="match status" value="1"/>
</dbReference>
<evidence type="ECO:0000313" key="3">
    <source>
        <dbReference type="EMBL" id="KAK4178023.1"/>
    </source>
</evidence>
<feature type="region of interest" description="Disordered" evidence="1">
    <location>
        <begin position="243"/>
        <end position="302"/>
    </location>
</feature>
<gene>
    <name evidence="3" type="ORF">QBC36DRAFT_119990</name>
</gene>
<reference evidence="3" key="1">
    <citation type="journal article" date="2023" name="Mol. Phylogenet. Evol.">
        <title>Genome-scale phylogeny and comparative genomics of the fungal order Sordariales.</title>
        <authorList>
            <person name="Hensen N."/>
            <person name="Bonometti L."/>
            <person name="Westerberg I."/>
            <person name="Brannstrom I.O."/>
            <person name="Guillou S."/>
            <person name="Cros-Aarteil S."/>
            <person name="Calhoun S."/>
            <person name="Haridas S."/>
            <person name="Kuo A."/>
            <person name="Mondo S."/>
            <person name="Pangilinan J."/>
            <person name="Riley R."/>
            <person name="LaButti K."/>
            <person name="Andreopoulos B."/>
            <person name="Lipzen A."/>
            <person name="Chen C."/>
            <person name="Yan M."/>
            <person name="Daum C."/>
            <person name="Ng V."/>
            <person name="Clum A."/>
            <person name="Steindorff A."/>
            <person name="Ohm R.A."/>
            <person name="Martin F."/>
            <person name="Silar P."/>
            <person name="Natvig D.O."/>
            <person name="Lalanne C."/>
            <person name="Gautier V."/>
            <person name="Ament-Velasquez S.L."/>
            <person name="Kruys A."/>
            <person name="Hutchinson M.I."/>
            <person name="Powell A.J."/>
            <person name="Barry K."/>
            <person name="Miller A.N."/>
            <person name="Grigoriev I.V."/>
            <person name="Debuchy R."/>
            <person name="Gladieux P."/>
            <person name="Hiltunen Thoren M."/>
            <person name="Johannesson H."/>
        </authorList>
    </citation>
    <scope>NUCLEOTIDE SEQUENCE</scope>
    <source>
        <strain evidence="3">CBS 892.96</strain>
    </source>
</reference>
<evidence type="ECO:0000256" key="1">
    <source>
        <dbReference type="SAM" id="MobiDB-lite"/>
    </source>
</evidence>